<evidence type="ECO:0000256" key="1">
    <source>
        <dbReference type="ARBA" id="ARBA00022801"/>
    </source>
</evidence>
<keyword evidence="2" id="KW-0442">Lipid degradation</keyword>
<dbReference type="GO" id="GO:0016740">
    <property type="term" value="F:transferase activity"/>
    <property type="evidence" value="ECO:0007669"/>
    <property type="project" value="UniProtKB-KW"/>
</dbReference>
<sequence>MANGRAYRIRSYRSKNEPGIHITVWEAARATSAAPTFFDPLQVGNMTTLRDGSLRNNNPVMEAMDEIESEFGATDSDIACLVSIGTGVSKTEFFRDDLKSVAKACAKIATETEETEETFRRVYAALGKPLHERYFRFEVDQGLQEMGMEEWKKMSQVFDVTTTYLNSGPRKEAMGRCAALFQVVSAAEGEEPEPE</sequence>
<dbReference type="PANTHER" id="PTHR24185">
    <property type="entry name" value="CALCIUM-INDEPENDENT PHOSPHOLIPASE A2-GAMMA"/>
    <property type="match status" value="1"/>
</dbReference>
<name>A0AAN6MA40_9PEZI</name>
<dbReference type="InterPro" id="IPR002641">
    <property type="entry name" value="PNPLA_dom"/>
</dbReference>
<comment type="caution">
    <text evidence="4">Lacks conserved residue(s) required for the propagation of feature annotation.</text>
</comment>
<evidence type="ECO:0000256" key="2">
    <source>
        <dbReference type="ARBA" id="ARBA00022963"/>
    </source>
</evidence>
<dbReference type="GO" id="GO:0019369">
    <property type="term" value="P:arachidonate metabolic process"/>
    <property type="evidence" value="ECO:0007669"/>
    <property type="project" value="TreeGrafter"/>
</dbReference>
<feature type="domain" description="PNPLA" evidence="5">
    <location>
        <begin position="1"/>
        <end position="64"/>
    </location>
</feature>
<dbReference type="InterPro" id="IPR016035">
    <property type="entry name" value="Acyl_Trfase/lysoPLipase"/>
</dbReference>
<dbReference type="GO" id="GO:0016020">
    <property type="term" value="C:membrane"/>
    <property type="evidence" value="ECO:0007669"/>
    <property type="project" value="TreeGrafter"/>
</dbReference>
<gene>
    <name evidence="6" type="ORF">C8A05DRAFT_20407</name>
</gene>
<accession>A0AAN6MA40</accession>
<proteinExistence type="predicted"/>
<dbReference type="EMBL" id="MU856463">
    <property type="protein sequence ID" value="KAK3896667.1"/>
    <property type="molecule type" value="Genomic_DNA"/>
</dbReference>
<keyword evidence="6" id="KW-0808">Transferase</keyword>
<evidence type="ECO:0000313" key="6">
    <source>
        <dbReference type="EMBL" id="KAK3896667.1"/>
    </source>
</evidence>
<dbReference type="GO" id="GO:0047499">
    <property type="term" value="F:calcium-independent phospholipase A2 activity"/>
    <property type="evidence" value="ECO:0007669"/>
    <property type="project" value="TreeGrafter"/>
</dbReference>
<keyword evidence="1 6" id="KW-0378">Hydrolase</keyword>
<protein>
    <submittedName>
        <fullName evidence="6">Acyl transferase/acyl hydrolase/lysophospholipase</fullName>
    </submittedName>
</protein>
<dbReference type="GO" id="GO:0046486">
    <property type="term" value="P:glycerolipid metabolic process"/>
    <property type="evidence" value="ECO:0007669"/>
    <property type="project" value="UniProtKB-ARBA"/>
</dbReference>
<dbReference type="AlphaFoldDB" id="A0AAN6MA40"/>
<dbReference type="PROSITE" id="PS51635">
    <property type="entry name" value="PNPLA"/>
    <property type="match status" value="1"/>
</dbReference>
<organism evidence="6 7">
    <name type="scientific">Staphylotrichum tortipilum</name>
    <dbReference type="NCBI Taxonomy" id="2831512"/>
    <lineage>
        <taxon>Eukaryota</taxon>
        <taxon>Fungi</taxon>
        <taxon>Dikarya</taxon>
        <taxon>Ascomycota</taxon>
        <taxon>Pezizomycotina</taxon>
        <taxon>Sordariomycetes</taxon>
        <taxon>Sordariomycetidae</taxon>
        <taxon>Sordariales</taxon>
        <taxon>Chaetomiaceae</taxon>
        <taxon>Staphylotrichum</taxon>
    </lineage>
</organism>
<dbReference type="Pfam" id="PF01734">
    <property type="entry name" value="Patatin"/>
    <property type="match status" value="1"/>
</dbReference>
<evidence type="ECO:0000313" key="7">
    <source>
        <dbReference type="Proteomes" id="UP001303889"/>
    </source>
</evidence>
<evidence type="ECO:0000259" key="5">
    <source>
        <dbReference type="PROSITE" id="PS51635"/>
    </source>
</evidence>
<dbReference type="Proteomes" id="UP001303889">
    <property type="component" value="Unassembled WGS sequence"/>
</dbReference>
<evidence type="ECO:0000256" key="4">
    <source>
        <dbReference type="PROSITE-ProRule" id="PRU01161"/>
    </source>
</evidence>
<reference evidence="6" key="1">
    <citation type="journal article" date="2023" name="Mol. Phylogenet. Evol.">
        <title>Genome-scale phylogeny and comparative genomics of the fungal order Sordariales.</title>
        <authorList>
            <person name="Hensen N."/>
            <person name="Bonometti L."/>
            <person name="Westerberg I."/>
            <person name="Brannstrom I.O."/>
            <person name="Guillou S."/>
            <person name="Cros-Aarteil S."/>
            <person name="Calhoun S."/>
            <person name="Haridas S."/>
            <person name="Kuo A."/>
            <person name="Mondo S."/>
            <person name="Pangilinan J."/>
            <person name="Riley R."/>
            <person name="LaButti K."/>
            <person name="Andreopoulos B."/>
            <person name="Lipzen A."/>
            <person name="Chen C."/>
            <person name="Yan M."/>
            <person name="Daum C."/>
            <person name="Ng V."/>
            <person name="Clum A."/>
            <person name="Steindorff A."/>
            <person name="Ohm R.A."/>
            <person name="Martin F."/>
            <person name="Silar P."/>
            <person name="Natvig D.O."/>
            <person name="Lalanne C."/>
            <person name="Gautier V."/>
            <person name="Ament-Velasquez S.L."/>
            <person name="Kruys A."/>
            <person name="Hutchinson M.I."/>
            <person name="Powell A.J."/>
            <person name="Barry K."/>
            <person name="Miller A.N."/>
            <person name="Grigoriev I.V."/>
            <person name="Debuchy R."/>
            <person name="Gladieux P."/>
            <person name="Hiltunen Thoren M."/>
            <person name="Johannesson H."/>
        </authorList>
    </citation>
    <scope>NUCLEOTIDE SEQUENCE</scope>
    <source>
        <strain evidence="6">CBS 103.79</strain>
    </source>
</reference>
<evidence type="ECO:0000256" key="3">
    <source>
        <dbReference type="ARBA" id="ARBA00023098"/>
    </source>
</evidence>
<keyword evidence="3" id="KW-0443">Lipid metabolism</keyword>
<reference evidence="6" key="2">
    <citation type="submission" date="2023-05" db="EMBL/GenBank/DDBJ databases">
        <authorList>
            <consortium name="Lawrence Berkeley National Laboratory"/>
            <person name="Steindorff A."/>
            <person name="Hensen N."/>
            <person name="Bonometti L."/>
            <person name="Westerberg I."/>
            <person name="Brannstrom I.O."/>
            <person name="Guillou S."/>
            <person name="Cros-Aarteil S."/>
            <person name="Calhoun S."/>
            <person name="Haridas S."/>
            <person name="Kuo A."/>
            <person name="Mondo S."/>
            <person name="Pangilinan J."/>
            <person name="Riley R."/>
            <person name="Labutti K."/>
            <person name="Andreopoulos B."/>
            <person name="Lipzen A."/>
            <person name="Chen C."/>
            <person name="Yanf M."/>
            <person name="Daum C."/>
            <person name="Ng V."/>
            <person name="Clum A."/>
            <person name="Ohm R."/>
            <person name="Martin F."/>
            <person name="Silar P."/>
            <person name="Natvig D."/>
            <person name="Lalanne C."/>
            <person name="Gautier V."/>
            <person name="Ament-Velasquez S.L."/>
            <person name="Kruys A."/>
            <person name="Hutchinson M.I."/>
            <person name="Powell A.J."/>
            <person name="Barry K."/>
            <person name="Miller A.N."/>
            <person name="Grigoriev I.V."/>
            <person name="Debuchy R."/>
            <person name="Gladieux P."/>
            <person name="Thoren M.H."/>
            <person name="Johannesson H."/>
        </authorList>
    </citation>
    <scope>NUCLEOTIDE SEQUENCE</scope>
    <source>
        <strain evidence="6">CBS 103.79</strain>
    </source>
</reference>
<dbReference type="PANTHER" id="PTHR24185:SF1">
    <property type="entry name" value="CALCIUM-INDEPENDENT PHOSPHOLIPASE A2-GAMMA"/>
    <property type="match status" value="1"/>
</dbReference>
<keyword evidence="7" id="KW-1185">Reference proteome</keyword>
<dbReference type="SUPFAM" id="SSF52151">
    <property type="entry name" value="FabD/lysophospholipase-like"/>
    <property type="match status" value="1"/>
</dbReference>
<dbReference type="GO" id="GO:0016042">
    <property type="term" value="P:lipid catabolic process"/>
    <property type="evidence" value="ECO:0007669"/>
    <property type="project" value="UniProtKB-KW"/>
</dbReference>
<comment type="caution">
    <text evidence="6">The sequence shown here is derived from an EMBL/GenBank/DDBJ whole genome shotgun (WGS) entry which is preliminary data.</text>
</comment>
<dbReference type="Gene3D" id="3.40.1090.10">
    <property type="entry name" value="Cytosolic phospholipase A2 catalytic domain"/>
    <property type="match status" value="1"/>
</dbReference>